<dbReference type="SUPFAM" id="SSF54427">
    <property type="entry name" value="NTF2-like"/>
    <property type="match status" value="1"/>
</dbReference>
<dbReference type="EMBL" id="CP139960">
    <property type="protein sequence ID" value="WQD39849.1"/>
    <property type="molecule type" value="Genomic_DNA"/>
</dbReference>
<evidence type="ECO:0000256" key="1">
    <source>
        <dbReference type="SAM" id="SignalP"/>
    </source>
</evidence>
<accession>A0ABZ0WA91</accession>
<feature type="signal peptide" evidence="1">
    <location>
        <begin position="1"/>
        <end position="18"/>
    </location>
</feature>
<evidence type="ECO:0000313" key="2">
    <source>
        <dbReference type="EMBL" id="WQD39849.1"/>
    </source>
</evidence>
<gene>
    <name evidence="2" type="ORF">U0035_06765</name>
</gene>
<dbReference type="RefSeq" id="WP_114789253.1">
    <property type="nucleotide sequence ID" value="NZ_CP139960.1"/>
</dbReference>
<keyword evidence="1" id="KW-0732">Signal</keyword>
<dbReference type="InterPro" id="IPR032710">
    <property type="entry name" value="NTF2-like_dom_sf"/>
</dbReference>
<sequence length="151" mass="17270">MKYWFLVLFIFNSCLINAQDSRDSVIRLINNLFDAMRNADAKQLTACFADSAILQTIIKSPSNTLIIRSSHANDFAAFISKEAKGNADERIKFEAIQIDGDLASVWTPYSFYYKGKFSHCGVNSFQLVRLTSGWKIQYLIDTRRKESCGYR</sequence>
<keyword evidence="3" id="KW-1185">Reference proteome</keyword>
<dbReference type="Gene3D" id="3.10.450.50">
    <property type="match status" value="1"/>
</dbReference>
<name>A0ABZ0WA91_9BACT</name>
<protein>
    <submittedName>
        <fullName evidence="2">Nuclear transport factor 2 family protein</fullName>
    </submittedName>
</protein>
<organism evidence="2 3">
    <name type="scientific">Niabella yanshanensis</name>
    <dbReference type="NCBI Taxonomy" id="577386"/>
    <lineage>
        <taxon>Bacteria</taxon>
        <taxon>Pseudomonadati</taxon>
        <taxon>Bacteroidota</taxon>
        <taxon>Chitinophagia</taxon>
        <taxon>Chitinophagales</taxon>
        <taxon>Chitinophagaceae</taxon>
        <taxon>Niabella</taxon>
    </lineage>
</organism>
<dbReference type="Proteomes" id="UP001325680">
    <property type="component" value="Chromosome"/>
</dbReference>
<evidence type="ECO:0000313" key="3">
    <source>
        <dbReference type="Proteomes" id="UP001325680"/>
    </source>
</evidence>
<proteinExistence type="predicted"/>
<feature type="chain" id="PRO_5045623981" evidence="1">
    <location>
        <begin position="19"/>
        <end position="151"/>
    </location>
</feature>
<reference evidence="2 3" key="1">
    <citation type="submission" date="2023-12" db="EMBL/GenBank/DDBJ databases">
        <title>Genome sequencing and assembly of bacterial species from a model synthetic community.</title>
        <authorList>
            <person name="Hogle S.L."/>
        </authorList>
    </citation>
    <scope>NUCLEOTIDE SEQUENCE [LARGE SCALE GENOMIC DNA]</scope>
    <source>
        <strain evidence="2 3">HAMBI_3031</strain>
    </source>
</reference>